<gene>
    <name evidence="2" type="ORF">MNBD_GAMMA18-1924</name>
</gene>
<keyword evidence="1" id="KW-0812">Transmembrane</keyword>
<evidence type="ECO:0000256" key="1">
    <source>
        <dbReference type="SAM" id="Phobius"/>
    </source>
</evidence>
<accession>A0A3B0Z7M0</accession>
<proteinExistence type="predicted"/>
<name>A0A3B0Z7M0_9ZZZZ</name>
<keyword evidence="1" id="KW-1133">Transmembrane helix</keyword>
<dbReference type="EMBL" id="UOFP01000033">
    <property type="protein sequence ID" value="VAW84193.1"/>
    <property type="molecule type" value="Genomic_DNA"/>
</dbReference>
<protein>
    <submittedName>
        <fullName evidence="2">Uncharacterized protein</fullName>
    </submittedName>
</protein>
<feature type="transmembrane region" description="Helical" evidence="1">
    <location>
        <begin position="67"/>
        <end position="85"/>
    </location>
</feature>
<organism evidence="2">
    <name type="scientific">hydrothermal vent metagenome</name>
    <dbReference type="NCBI Taxonomy" id="652676"/>
    <lineage>
        <taxon>unclassified sequences</taxon>
        <taxon>metagenomes</taxon>
        <taxon>ecological metagenomes</taxon>
    </lineage>
</organism>
<evidence type="ECO:0000313" key="2">
    <source>
        <dbReference type="EMBL" id="VAW84193.1"/>
    </source>
</evidence>
<sequence length="88" mass="9381">MALNMSDSFIVRLGFEANYLLVAGVSLLIASLAMNQHILIVVVVLVLALGAGVPEGTAENIGYDRDVILAALVAVIVLPLIRDFFDLE</sequence>
<dbReference type="AlphaFoldDB" id="A0A3B0Z7M0"/>
<reference evidence="2" key="1">
    <citation type="submission" date="2018-06" db="EMBL/GenBank/DDBJ databases">
        <authorList>
            <person name="Zhirakovskaya E."/>
        </authorList>
    </citation>
    <scope>NUCLEOTIDE SEQUENCE</scope>
</reference>
<feature type="transmembrane region" description="Helical" evidence="1">
    <location>
        <begin position="20"/>
        <end position="47"/>
    </location>
</feature>
<keyword evidence="1" id="KW-0472">Membrane</keyword>